<evidence type="ECO:0000259" key="1">
    <source>
        <dbReference type="Pfam" id="PF09836"/>
    </source>
</evidence>
<dbReference type="KEGG" id="lfa:LFA_2956"/>
<keyword evidence="3" id="KW-1185">Reference proteome</keyword>
<dbReference type="EMBL" id="LN614827">
    <property type="protein sequence ID" value="CEG58311.1"/>
    <property type="molecule type" value="Genomic_DNA"/>
</dbReference>
<organism evidence="2 3">
    <name type="scientific">Legionella fallonii LLAP-10</name>
    <dbReference type="NCBI Taxonomy" id="1212491"/>
    <lineage>
        <taxon>Bacteria</taxon>
        <taxon>Pseudomonadati</taxon>
        <taxon>Pseudomonadota</taxon>
        <taxon>Gammaproteobacteria</taxon>
        <taxon>Legionellales</taxon>
        <taxon>Legionellaceae</taxon>
        <taxon>Legionella</taxon>
    </lineage>
</organism>
<reference evidence="3" key="1">
    <citation type="submission" date="2014-09" db="EMBL/GenBank/DDBJ databases">
        <authorList>
            <person name="Gomez-Valero L."/>
        </authorList>
    </citation>
    <scope>NUCLEOTIDE SEQUENCE [LARGE SCALE GENOMIC DNA]</scope>
    <source>
        <strain evidence="3">ATCC700992</strain>
    </source>
</reference>
<dbReference type="STRING" id="1212491.LFA_2956"/>
<dbReference type="Proteomes" id="UP000032430">
    <property type="component" value="Chromosome I"/>
</dbReference>
<gene>
    <name evidence="2" type="ORF">LFA_2956</name>
</gene>
<feature type="domain" description="Putative DNA-binding" evidence="1">
    <location>
        <begin position="15"/>
        <end position="108"/>
    </location>
</feature>
<dbReference type="InterPro" id="IPR044922">
    <property type="entry name" value="DUF2063_N_sf"/>
</dbReference>
<dbReference type="Gene3D" id="1.10.150.690">
    <property type="entry name" value="DUF2063"/>
    <property type="match status" value="1"/>
</dbReference>
<sequence length="271" mass="31916">MKQENPSIISTLEHIQNEFVKGVLSQKSHSMVQYIHHNHIAPESRLSIYRNNIMQNLRYALENTFPYIWELVGKECADNLAYRFCQKLENFPVSHCLDDWGGKFPQFLQEIEAIKDLVYLQDIAELEWLKHKSFRADDFKVLNPLKLQNQLNNCLEELCLVFNPSVYLFSSPYVLKDIIDLIENPNETINVILQREPCYAIINRQTNHVVTHWLSESQFYFFNSIKNGFTLMQSYELILKTNPDFDLVASLQMLLKNDLFSNYRKTAIKKV</sequence>
<dbReference type="InterPro" id="IPR018640">
    <property type="entry name" value="DUF2063"/>
</dbReference>
<proteinExistence type="predicted"/>
<dbReference type="Pfam" id="PF09836">
    <property type="entry name" value="DUF2063"/>
    <property type="match status" value="1"/>
</dbReference>
<accession>A0A098G8K9</accession>
<dbReference type="HOGENOM" id="CLU_086594_0_1_6"/>
<protein>
    <recommendedName>
        <fullName evidence="1">Putative DNA-binding domain-containing protein</fullName>
    </recommendedName>
</protein>
<name>A0A098G8K9_9GAMM</name>
<evidence type="ECO:0000313" key="3">
    <source>
        <dbReference type="Proteomes" id="UP000032430"/>
    </source>
</evidence>
<dbReference type="AlphaFoldDB" id="A0A098G8K9"/>
<evidence type="ECO:0000313" key="2">
    <source>
        <dbReference type="EMBL" id="CEG58311.1"/>
    </source>
</evidence>
<dbReference type="OrthoDB" id="4146344at2"/>